<proteinExistence type="inferred from homology"/>
<dbReference type="PANTHER" id="PTHR33797:SF2">
    <property type="entry name" value="ORGANIC HYDROPEROXIDE RESISTANCE PROTEIN-LIKE"/>
    <property type="match status" value="1"/>
</dbReference>
<comment type="similarity">
    <text evidence="1">Belongs to the OsmC/Ohr family.</text>
</comment>
<dbReference type="Proteomes" id="UP000051621">
    <property type="component" value="Unassembled WGS sequence"/>
</dbReference>
<evidence type="ECO:0000313" key="2">
    <source>
        <dbReference type="EMBL" id="KRL03561.1"/>
    </source>
</evidence>
<sequence length="138" mass="15317">MMVEKKVLYETEAINKDGLNGHAFIKDGLKIAISNPRGQAEGTNPEQLLGLSLSTCMNATLQAIEREQGLEHTSEVRVKVLMVKGSKGLEFLVKARIRIPSVELETAKRFVKLAEQNCPVSKLLSSNDNYTIEVVEEF</sequence>
<dbReference type="GO" id="GO:0006979">
    <property type="term" value="P:response to oxidative stress"/>
    <property type="evidence" value="ECO:0007669"/>
    <property type="project" value="InterPro"/>
</dbReference>
<organism evidence="2 3">
    <name type="scientific">Liquorilactobacillus capillatus DSM 19910</name>
    <dbReference type="NCBI Taxonomy" id="1423731"/>
    <lineage>
        <taxon>Bacteria</taxon>
        <taxon>Bacillati</taxon>
        <taxon>Bacillota</taxon>
        <taxon>Bacilli</taxon>
        <taxon>Lactobacillales</taxon>
        <taxon>Lactobacillaceae</taxon>
        <taxon>Liquorilactobacillus</taxon>
    </lineage>
</organism>
<dbReference type="AlphaFoldDB" id="A0A0R1M6P1"/>
<evidence type="ECO:0000313" key="3">
    <source>
        <dbReference type="Proteomes" id="UP000051621"/>
    </source>
</evidence>
<dbReference type="PANTHER" id="PTHR33797">
    <property type="entry name" value="ORGANIC HYDROPEROXIDE RESISTANCE PROTEIN-LIKE"/>
    <property type="match status" value="1"/>
</dbReference>
<dbReference type="SUPFAM" id="SSF82784">
    <property type="entry name" value="OsmC-like"/>
    <property type="match status" value="1"/>
</dbReference>
<dbReference type="Gene3D" id="3.30.300.20">
    <property type="match status" value="1"/>
</dbReference>
<dbReference type="STRING" id="1423731.FC81_GL001815"/>
<name>A0A0R1M6P1_9LACO</name>
<dbReference type="PATRIC" id="fig|1423731.3.peg.1864"/>
<comment type="caution">
    <text evidence="2">The sequence shown here is derived from an EMBL/GenBank/DDBJ whole genome shotgun (WGS) entry which is preliminary data.</text>
</comment>
<reference evidence="2 3" key="1">
    <citation type="journal article" date="2015" name="Genome Announc.">
        <title>Expanding the biotechnology potential of lactobacilli through comparative genomics of 213 strains and associated genera.</title>
        <authorList>
            <person name="Sun Z."/>
            <person name="Harris H.M."/>
            <person name="McCann A."/>
            <person name="Guo C."/>
            <person name="Argimon S."/>
            <person name="Zhang W."/>
            <person name="Yang X."/>
            <person name="Jeffery I.B."/>
            <person name="Cooney J.C."/>
            <person name="Kagawa T.F."/>
            <person name="Liu W."/>
            <person name="Song Y."/>
            <person name="Salvetti E."/>
            <person name="Wrobel A."/>
            <person name="Rasinkangas P."/>
            <person name="Parkhill J."/>
            <person name="Rea M.C."/>
            <person name="O'Sullivan O."/>
            <person name="Ritari J."/>
            <person name="Douillard F.P."/>
            <person name="Paul Ross R."/>
            <person name="Yang R."/>
            <person name="Briner A.E."/>
            <person name="Felis G.E."/>
            <person name="de Vos W.M."/>
            <person name="Barrangou R."/>
            <person name="Klaenhammer T.R."/>
            <person name="Caufield P.W."/>
            <person name="Cui Y."/>
            <person name="Zhang H."/>
            <person name="O'Toole P.W."/>
        </authorList>
    </citation>
    <scope>NUCLEOTIDE SEQUENCE [LARGE SCALE GENOMIC DNA]</scope>
    <source>
        <strain evidence="2 3">DSM 19910</strain>
    </source>
</reference>
<accession>A0A0R1M6P1</accession>
<gene>
    <name evidence="2" type="ORF">FC81_GL001815</name>
</gene>
<keyword evidence="3" id="KW-1185">Reference proteome</keyword>
<dbReference type="Pfam" id="PF02566">
    <property type="entry name" value="OsmC"/>
    <property type="match status" value="1"/>
</dbReference>
<protein>
    <submittedName>
        <fullName evidence="2">Redox protein, regulator of disulfide bond formation</fullName>
    </submittedName>
</protein>
<dbReference type="EMBL" id="AZEF01000002">
    <property type="protein sequence ID" value="KRL03561.1"/>
    <property type="molecule type" value="Genomic_DNA"/>
</dbReference>
<dbReference type="InterPro" id="IPR019953">
    <property type="entry name" value="OHR"/>
</dbReference>
<dbReference type="InterPro" id="IPR003718">
    <property type="entry name" value="OsmC/Ohr_fam"/>
</dbReference>
<dbReference type="InterPro" id="IPR015946">
    <property type="entry name" value="KH_dom-like_a/b"/>
</dbReference>
<evidence type="ECO:0000256" key="1">
    <source>
        <dbReference type="ARBA" id="ARBA00007378"/>
    </source>
</evidence>
<dbReference type="InterPro" id="IPR036102">
    <property type="entry name" value="OsmC/Ohrsf"/>
</dbReference>